<comment type="caution">
    <text evidence="1">The sequence shown here is derived from an EMBL/GenBank/DDBJ whole genome shotgun (WGS) entry which is preliminary data.</text>
</comment>
<reference evidence="1" key="1">
    <citation type="submission" date="2022-07" db="EMBL/GenBank/DDBJ databases">
        <title>Phylogenomic reconstructions and comparative analyses of Kickxellomycotina fungi.</title>
        <authorList>
            <person name="Reynolds N.K."/>
            <person name="Stajich J.E."/>
            <person name="Barry K."/>
            <person name="Grigoriev I.V."/>
            <person name="Crous P."/>
            <person name="Smith M.E."/>
        </authorList>
    </citation>
    <scope>NUCLEOTIDE SEQUENCE</scope>
    <source>
        <strain evidence="1">NRRL 5244</strain>
    </source>
</reference>
<gene>
    <name evidence="1" type="primary">POX1_2</name>
    <name evidence="1" type="ORF">FBU59_005345</name>
</gene>
<dbReference type="EMBL" id="JANBPW010004198">
    <property type="protein sequence ID" value="KAJ1935567.1"/>
    <property type="molecule type" value="Genomic_DNA"/>
</dbReference>
<evidence type="ECO:0000313" key="1">
    <source>
        <dbReference type="EMBL" id="KAJ1935567.1"/>
    </source>
</evidence>
<evidence type="ECO:0000313" key="2">
    <source>
        <dbReference type="Proteomes" id="UP001150603"/>
    </source>
</evidence>
<dbReference type="EC" id="1.3.3.6" evidence="1"/>
<proteinExistence type="predicted"/>
<organism evidence="1 2">
    <name type="scientific">Linderina macrospora</name>
    <dbReference type="NCBI Taxonomy" id="4868"/>
    <lineage>
        <taxon>Eukaryota</taxon>
        <taxon>Fungi</taxon>
        <taxon>Fungi incertae sedis</taxon>
        <taxon>Zoopagomycota</taxon>
        <taxon>Kickxellomycotina</taxon>
        <taxon>Kickxellomycetes</taxon>
        <taxon>Kickxellales</taxon>
        <taxon>Kickxellaceae</taxon>
        <taxon>Linderina</taxon>
    </lineage>
</organism>
<feature type="non-terminal residue" evidence="1">
    <location>
        <position position="1"/>
    </location>
</feature>
<protein>
    <submittedName>
        <fullName evidence="1">Fatty-acyl coenzyme A oxidase</fullName>
        <ecNumber evidence="1">1.3.3.6</ecNumber>
    </submittedName>
</protein>
<name>A0ACC1J2T5_9FUNG</name>
<sequence>PLPANLSYLKDAIAANGKAVKRTCTGSTPDQVASLEALKEAWSSVSANAILNAVRDFEAGIAKGLSKDNAYEYSSASRLHAARMHTYTFLLHRFAAQVEQSPAELRPVLLLLARLFGAHSAVQYSGEFLQAGYYSGEQVEAIKAFVNQACSEVRNDAVPLTDAFNYTDYVVNSPLGRFDGDVYEKYFELVTSLNPTKPIPYFDSLIKPLLNRTQVFETGPELEIDQEE</sequence>
<accession>A0ACC1J2T5</accession>
<keyword evidence="2" id="KW-1185">Reference proteome</keyword>
<keyword evidence="1" id="KW-0560">Oxidoreductase</keyword>
<dbReference type="Proteomes" id="UP001150603">
    <property type="component" value="Unassembled WGS sequence"/>
</dbReference>